<dbReference type="Pfam" id="PF00132">
    <property type="entry name" value="Hexapep"/>
    <property type="match status" value="1"/>
</dbReference>
<dbReference type="CDD" id="cd04647">
    <property type="entry name" value="LbH_MAT_like"/>
    <property type="match status" value="1"/>
</dbReference>
<reference evidence="1 2" key="1">
    <citation type="submission" date="2024-05" db="EMBL/GenBank/DDBJ databases">
        <authorList>
            <person name="Liu Q."/>
            <person name="Xin Y.-H."/>
        </authorList>
    </citation>
    <scope>NUCLEOTIDE SEQUENCE [LARGE SCALE GENOMIC DNA]</scope>
    <source>
        <strain evidence="1 2">CGMCC 1.15349</strain>
    </source>
</reference>
<keyword evidence="2" id="KW-1185">Reference proteome</keyword>
<dbReference type="PANTHER" id="PTHR23416">
    <property type="entry name" value="SIALIC ACID SYNTHASE-RELATED"/>
    <property type="match status" value="1"/>
</dbReference>
<dbReference type="SUPFAM" id="SSF51161">
    <property type="entry name" value="Trimeric LpxA-like enzymes"/>
    <property type="match status" value="1"/>
</dbReference>
<dbReference type="RefSeq" id="WP_345863123.1">
    <property type="nucleotide sequence ID" value="NZ_JBDIMF010000001.1"/>
</dbReference>
<proteinExistence type="predicted"/>
<dbReference type="PANTHER" id="PTHR23416:SF78">
    <property type="entry name" value="LIPOPOLYSACCHARIDE BIOSYNTHESIS O-ACETYL TRANSFERASE WBBJ-RELATED"/>
    <property type="match status" value="1"/>
</dbReference>
<keyword evidence="1" id="KW-0808">Transferase</keyword>
<comment type="caution">
    <text evidence="1">The sequence shown here is derived from an EMBL/GenBank/DDBJ whole genome shotgun (WGS) entry which is preliminary data.</text>
</comment>
<gene>
    <name evidence="1" type="ORF">ABC969_04035</name>
</gene>
<evidence type="ECO:0000313" key="1">
    <source>
        <dbReference type="EMBL" id="MEN2785587.1"/>
    </source>
</evidence>
<dbReference type="Gene3D" id="2.160.10.10">
    <property type="entry name" value="Hexapeptide repeat proteins"/>
    <property type="match status" value="1"/>
</dbReference>
<dbReference type="Proteomes" id="UP001404104">
    <property type="component" value="Unassembled WGS sequence"/>
</dbReference>
<evidence type="ECO:0000313" key="2">
    <source>
        <dbReference type="Proteomes" id="UP001404104"/>
    </source>
</evidence>
<dbReference type="EMBL" id="JBDIMF010000001">
    <property type="protein sequence ID" value="MEN2785587.1"/>
    <property type="molecule type" value="Genomic_DNA"/>
</dbReference>
<dbReference type="EC" id="2.3.1.-" evidence="1"/>
<dbReference type="InterPro" id="IPR011004">
    <property type="entry name" value="Trimer_LpxA-like_sf"/>
</dbReference>
<dbReference type="InterPro" id="IPR051159">
    <property type="entry name" value="Hexapeptide_acetyltransf"/>
</dbReference>
<accession>A0ABU9XP41</accession>
<protein>
    <submittedName>
        <fullName evidence="1">Acyltransferase</fullName>
        <ecNumber evidence="1">2.3.1.-</ecNumber>
    </submittedName>
</protein>
<organism evidence="1 2">
    <name type="scientific">Sphingomonas qilianensis</name>
    <dbReference type="NCBI Taxonomy" id="1736690"/>
    <lineage>
        <taxon>Bacteria</taxon>
        <taxon>Pseudomonadati</taxon>
        <taxon>Pseudomonadota</taxon>
        <taxon>Alphaproteobacteria</taxon>
        <taxon>Sphingomonadales</taxon>
        <taxon>Sphingomonadaceae</taxon>
        <taxon>Sphingomonas</taxon>
    </lineage>
</organism>
<dbReference type="InterPro" id="IPR001451">
    <property type="entry name" value="Hexapep"/>
</dbReference>
<sequence length="176" mass="18813">MSRISHLLARVRRWRLQHRFDIRIDESAKVSSSARFFAGGKGRIRIGARCEIGAGAVLNCHGGSIEMGDDSTVNELAVLYGHGGLRIGSGVRIAAHTVIVPANHGIARDQPVFRQPQTKIGIVIEDDVWIGAGVRILDGVTIAQGSVVGAGAVLTRSTEPYSINVGVPARRVGFRN</sequence>
<keyword evidence="1" id="KW-0012">Acyltransferase</keyword>
<dbReference type="GO" id="GO:0016746">
    <property type="term" value="F:acyltransferase activity"/>
    <property type="evidence" value="ECO:0007669"/>
    <property type="project" value="UniProtKB-KW"/>
</dbReference>
<name>A0ABU9XP41_9SPHN</name>
<dbReference type="Pfam" id="PF14602">
    <property type="entry name" value="Hexapep_2"/>
    <property type="match status" value="1"/>
</dbReference>